<keyword evidence="1" id="KW-0238">DNA-binding</keyword>
<sequence>MQKAAGRRQAKGSDASRARLGEQLRLIRQGRGLTLRDVAERTGLAISTLSKVEHDQMSLTYDKLVQLAHGLEIGFAELFAPPEHPAMVTARRSITRNGDGVLQRTANYEYRYLCTELAAKRMVPIVTRIKSHTIQEFGPLVSHAGEEFIYVLEGAITVHTEFYEPVLLHRGDSIYLDSTMGHAYLAAGTEDALALGVCSSEESNFDKRLQAIVDSRSRGETAAEPVKLPRGSKRRSFGSDPAY</sequence>
<evidence type="ECO:0000313" key="5">
    <source>
        <dbReference type="Proteomes" id="UP000532010"/>
    </source>
</evidence>
<dbReference type="GO" id="GO:0003700">
    <property type="term" value="F:DNA-binding transcription factor activity"/>
    <property type="evidence" value="ECO:0007669"/>
    <property type="project" value="TreeGrafter"/>
</dbReference>
<dbReference type="Proteomes" id="UP000532010">
    <property type="component" value="Unassembled WGS sequence"/>
</dbReference>
<evidence type="ECO:0000313" key="4">
    <source>
        <dbReference type="EMBL" id="MBB3020972.1"/>
    </source>
</evidence>
<dbReference type="SUPFAM" id="SSF47413">
    <property type="entry name" value="lambda repressor-like DNA-binding domains"/>
    <property type="match status" value="1"/>
</dbReference>
<dbReference type="Gene3D" id="1.10.260.40">
    <property type="entry name" value="lambda repressor-like DNA-binding domains"/>
    <property type="match status" value="1"/>
</dbReference>
<dbReference type="InterPro" id="IPR014710">
    <property type="entry name" value="RmlC-like_jellyroll"/>
</dbReference>
<protein>
    <submittedName>
        <fullName evidence="4">Transcriptional regulator with XRE-family HTH domain</fullName>
    </submittedName>
</protein>
<feature type="region of interest" description="Disordered" evidence="2">
    <location>
        <begin position="216"/>
        <end position="243"/>
    </location>
</feature>
<evidence type="ECO:0000259" key="3">
    <source>
        <dbReference type="PROSITE" id="PS50943"/>
    </source>
</evidence>
<dbReference type="PANTHER" id="PTHR46797:SF20">
    <property type="entry name" value="BLR4304 PROTEIN"/>
    <property type="match status" value="1"/>
</dbReference>
<dbReference type="EMBL" id="JACHWB010000006">
    <property type="protein sequence ID" value="MBB3020972.1"/>
    <property type="molecule type" value="Genomic_DNA"/>
</dbReference>
<dbReference type="InterPro" id="IPR013096">
    <property type="entry name" value="Cupin_2"/>
</dbReference>
<dbReference type="SMART" id="SM00530">
    <property type="entry name" value="HTH_XRE"/>
    <property type="match status" value="1"/>
</dbReference>
<organism evidence="4 5">
    <name type="scientific">Microvirga lupini</name>
    <dbReference type="NCBI Taxonomy" id="420324"/>
    <lineage>
        <taxon>Bacteria</taxon>
        <taxon>Pseudomonadati</taxon>
        <taxon>Pseudomonadota</taxon>
        <taxon>Alphaproteobacteria</taxon>
        <taxon>Hyphomicrobiales</taxon>
        <taxon>Methylobacteriaceae</taxon>
        <taxon>Microvirga</taxon>
    </lineage>
</organism>
<dbReference type="SUPFAM" id="SSF51182">
    <property type="entry name" value="RmlC-like cupins"/>
    <property type="match status" value="1"/>
</dbReference>
<dbReference type="InterPro" id="IPR011051">
    <property type="entry name" value="RmlC_Cupin_sf"/>
</dbReference>
<feature type="domain" description="HTH cro/C1-type" evidence="3">
    <location>
        <begin position="24"/>
        <end position="78"/>
    </location>
</feature>
<proteinExistence type="predicted"/>
<dbReference type="GO" id="GO:0003677">
    <property type="term" value="F:DNA binding"/>
    <property type="evidence" value="ECO:0007669"/>
    <property type="project" value="UniProtKB-KW"/>
</dbReference>
<dbReference type="AlphaFoldDB" id="A0A7W4VQC0"/>
<dbReference type="InterPro" id="IPR010982">
    <property type="entry name" value="Lambda_DNA-bd_dom_sf"/>
</dbReference>
<name>A0A7W4VQC0_9HYPH</name>
<gene>
    <name evidence="4" type="ORF">FHR70_004060</name>
</gene>
<dbReference type="CDD" id="cd02209">
    <property type="entry name" value="cupin_XRE_C"/>
    <property type="match status" value="1"/>
</dbReference>
<dbReference type="PROSITE" id="PS50943">
    <property type="entry name" value="HTH_CROC1"/>
    <property type="match status" value="1"/>
</dbReference>
<dbReference type="CDD" id="cd00093">
    <property type="entry name" value="HTH_XRE"/>
    <property type="match status" value="1"/>
</dbReference>
<dbReference type="Pfam" id="PF07883">
    <property type="entry name" value="Cupin_2"/>
    <property type="match status" value="1"/>
</dbReference>
<evidence type="ECO:0000256" key="2">
    <source>
        <dbReference type="SAM" id="MobiDB-lite"/>
    </source>
</evidence>
<accession>A0A7W4VQC0</accession>
<dbReference type="PANTHER" id="PTHR46797">
    <property type="entry name" value="HTH-TYPE TRANSCRIPTIONAL REGULATOR"/>
    <property type="match status" value="1"/>
</dbReference>
<reference evidence="4 5" key="1">
    <citation type="submission" date="2020-08" db="EMBL/GenBank/DDBJ databases">
        <title>The Agave Microbiome: Exploring the role of microbial communities in plant adaptations to desert environments.</title>
        <authorList>
            <person name="Partida-Martinez L.P."/>
        </authorList>
    </citation>
    <scope>NUCLEOTIDE SEQUENCE [LARGE SCALE GENOMIC DNA]</scope>
    <source>
        <strain evidence="4 5">AT3.9</strain>
    </source>
</reference>
<dbReference type="RefSeq" id="WP_183453407.1">
    <property type="nucleotide sequence ID" value="NZ_JACHWB010000006.1"/>
</dbReference>
<comment type="caution">
    <text evidence="4">The sequence shown here is derived from an EMBL/GenBank/DDBJ whole genome shotgun (WGS) entry which is preliminary data.</text>
</comment>
<evidence type="ECO:0000256" key="1">
    <source>
        <dbReference type="ARBA" id="ARBA00023125"/>
    </source>
</evidence>
<dbReference type="Gene3D" id="2.60.120.10">
    <property type="entry name" value="Jelly Rolls"/>
    <property type="match status" value="1"/>
</dbReference>
<dbReference type="GO" id="GO:0005829">
    <property type="term" value="C:cytosol"/>
    <property type="evidence" value="ECO:0007669"/>
    <property type="project" value="TreeGrafter"/>
</dbReference>
<dbReference type="Pfam" id="PF12844">
    <property type="entry name" value="HTH_19"/>
    <property type="match status" value="1"/>
</dbReference>
<dbReference type="InterPro" id="IPR050807">
    <property type="entry name" value="TransReg_Diox_bact_type"/>
</dbReference>
<dbReference type="InterPro" id="IPR001387">
    <property type="entry name" value="Cro/C1-type_HTH"/>
</dbReference>
<keyword evidence="5" id="KW-1185">Reference proteome</keyword>